<dbReference type="Proteomes" id="UP000257109">
    <property type="component" value="Unassembled WGS sequence"/>
</dbReference>
<dbReference type="AlphaFoldDB" id="A0A371G3L1"/>
<reference evidence="1" key="1">
    <citation type="submission" date="2018-05" db="EMBL/GenBank/DDBJ databases">
        <title>Draft genome of Mucuna pruriens seed.</title>
        <authorList>
            <person name="Nnadi N.E."/>
            <person name="Vos R."/>
            <person name="Hasami M.H."/>
            <person name="Devisetty U.K."/>
            <person name="Aguiy J.C."/>
        </authorList>
    </citation>
    <scope>NUCLEOTIDE SEQUENCE [LARGE SCALE GENOMIC DNA]</scope>
    <source>
        <strain evidence="1">JCA_2017</strain>
    </source>
</reference>
<feature type="non-terminal residue" evidence="1">
    <location>
        <position position="1"/>
    </location>
</feature>
<evidence type="ECO:0000313" key="1">
    <source>
        <dbReference type="EMBL" id="RDX85145.1"/>
    </source>
</evidence>
<sequence>MDRTLDLGDTQEDIKSIKSTTFQGSRIRVGYEAFNKEMTAPSSRHTIPTQQDYALYDCVLERFNLGRTKVRNNMGISTINMENLSPKTKMMMEYMKKLEEKIDILGGGLESIKLDTQSVNAKRSLHKITKMYQGSRSMEEYFKEIEVTLIRAQVIKSQEATMARFLHGLNREIQDVVIL</sequence>
<gene>
    <name evidence="1" type="ORF">CR513_33702</name>
</gene>
<dbReference type="EMBL" id="QJKJ01006864">
    <property type="protein sequence ID" value="RDX85145.1"/>
    <property type="molecule type" value="Genomic_DNA"/>
</dbReference>
<evidence type="ECO:0000313" key="2">
    <source>
        <dbReference type="Proteomes" id="UP000257109"/>
    </source>
</evidence>
<evidence type="ECO:0008006" key="3">
    <source>
        <dbReference type="Google" id="ProtNLM"/>
    </source>
</evidence>
<organism evidence="1 2">
    <name type="scientific">Mucuna pruriens</name>
    <name type="common">Velvet bean</name>
    <name type="synonym">Dolichos pruriens</name>
    <dbReference type="NCBI Taxonomy" id="157652"/>
    <lineage>
        <taxon>Eukaryota</taxon>
        <taxon>Viridiplantae</taxon>
        <taxon>Streptophyta</taxon>
        <taxon>Embryophyta</taxon>
        <taxon>Tracheophyta</taxon>
        <taxon>Spermatophyta</taxon>
        <taxon>Magnoliopsida</taxon>
        <taxon>eudicotyledons</taxon>
        <taxon>Gunneridae</taxon>
        <taxon>Pentapetalae</taxon>
        <taxon>rosids</taxon>
        <taxon>fabids</taxon>
        <taxon>Fabales</taxon>
        <taxon>Fabaceae</taxon>
        <taxon>Papilionoideae</taxon>
        <taxon>50 kb inversion clade</taxon>
        <taxon>NPAAA clade</taxon>
        <taxon>indigoferoid/millettioid clade</taxon>
        <taxon>Phaseoleae</taxon>
        <taxon>Mucuna</taxon>
    </lineage>
</organism>
<proteinExistence type="predicted"/>
<comment type="caution">
    <text evidence="1">The sequence shown here is derived from an EMBL/GenBank/DDBJ whole genome shotgun (WGS) entry which is preliminary data.</text>
</comment>
<accession>A0A371G3L1</accession>
<dbReference type="OrthoDB" id="1747743at2759"/>
<protein>
    <recommendedName>
        <fullName evidence="3">Retrotransposon gag domain-containing protein</fullName>
    </recommendedName>
</protein>
<name>A0A371G3L1_MUCPR</name>
<keyword evidence="2" id="KW-1185">Reference proteome</keyword>